<dbReference type="CDD" id="cd05289">
    <property type="entry name" value="MDR_like_2"/>
    <property type="match status" value="1"/>
</dbReference>
<dbReference type="InterPro" id="IPR036291">
    <property type="entry name" value="NAD(P)-bd_dom_sf"/>
</dbReference>
<dbReference type="Gene3D" id="3.90.180.10">
    <property type="entry name" value="Medium-chain alcohol dehydrogenases, catalytic domain"/>
    <property type="match status" value="1"/>
</dbReference>
<dbReference type="RefSeq" id="WP_307201687.1">
    <property type="nucleotide sequence ID" value="NZ_JAUTAN010000001.1"/>
</dbReference>
<comment type="caution">
    <text evidence="2">The sequence shown here is derived from an EMBL/GenBank/DDBJ whole genome shotgun (WGS) entry which is preliminary data.</text>
</comment>
<dbReference type="Gene3D" id="3.40.50.720">
    <property type="entry name" value="NAD(P)-binding Rossmann-like Domain"/>
    <property type="match status" value="1"/>
</dbReference>
<dbReference type="SUPFAM" id="SSF51735">
    <property type="entry name" value="NAD(P)-binding Rossmann-fold domains"/>
    <property type="match status" value="1"/>
</dbReference>
<dbReference type="InterPro" id="IPR013154">
    <property type="entry name" value="ADH-like_N"/>
</dbReference>
<dbReference type="SMART" id="SM00829">
    <property type="entry name" value="PKS_ER"/>
    <property type="match status" value="1"/>
</dbReference>
<proteinExistence type="predicted"/>
<organism evidence="2 3">
    <name type="scientific">Nocardioides zeae</name>
    <dbReference type="NCBI Taxonomy" id="1457234"/>
    <lineage>
        <taxon>Bacteria</taxon>
        <taxon>Bacillati</taxon>
        <taxon>Actinomycetota</taxon>
        <taxon>Actinomycetes</taxon>
        <taxon>Propionibacteriales</taxon>
        <taxon>Nocardioidaceae</taxon>
        <taxon>Nocardioides</taxon>
    </lineage>
</organism>
<dbReference type="EMBL" id="JAUTAN010000001">
    <property type="protein sequence ID" value="MDQ1105468.1"/>
    <property type="molecule type" value="Genomic_DNA"/>
</dbReference>
<dbReference type="SUPFAM" id="SSF50129">
    <property type="entry name" value="GroES-like"/>
    <property type="match status" value="1"/>
</dbReference>
<dbReference type="InterPro" id="IPR020843">
    <property type="entry name" value="ER"/>
</dbReference>
<dbReference type="InterPro" id="IPR011032">
    <property type="entry name" value="GroES-like_sf"/>
</dbReference>
<gene>
    <name evidence="2" type="ORF">QE405_002752</name>
</gene>
<dbReference type="AlphaFoldDB" id="A0AAJ1U4Q8"/>
<dbReference type="PANTHER" id="PTHR11695:SF294">
    <property type="entry name" value="RETICULON-4-INTERACTING PROTEIN 1, MITOCHONDRIAL"/>
    <property type="match status" value="1"/>
</dbReference>
<dbReference type="InterPro" id="IPR050700">
    <property type="entry name" value="YIM1/Zinc_Alcohol_DH_Fams"/>
</dbReference>
<evidence type="ECO:0000313" key="2">
    <source>
        <dbReference type="EMBL" id="MDQ1105468.1"/>
    </source>
</evidence>
<evidence type="ECO:0000313" key="3">
    <source>
        <dbReference type="Proteomes" id="UP001239215"/>
    </source>
</evidence>
<dbReference type="Pfam" id="PF08240">
    <property type="entry name" value="ADH_N"/>
    <property type="match status" value="1"/>
</dbReference>
<dbReference type="Pfam" id="PF13602">
    <property type="entry name" value="ADH_zinc_N_2"/>
    <property type="match status" value="1"/>
</dbReference>
<name>A0AAJ1U4Q8_9ACTN</name>
<protein>
    <submittedName>
        <fullName evidence="2">NADPH:quinone reductase-like Zn-dependent oxidoreductase</fullName>
    </submittedName>
</protein>
<sequence length="342" mass="35583">MAVVAIGGRLAAATRWSAGLGAEPLPEQEVHVRAAVYETYGDASVIAVREVDDPPVGPDVVLVRARATSVNPVDWKVREGYLQGAFPHHLPIVPGWDVAGVVEAVGPAVRSGLRPGDEVWGYVRRDDVALGTAAQLVAAPERTVARKPEGLTFEEAAAVPLAGLTAWQLVVEALEVGAGDRVLVHAAAGGVGQFAVQVAVARGATVIGTARPDNHAHLRELGVAEVIDHTQGPISAQLSAPVDAVVDLIGGDALADAPQQVRDTSRVASVVDADAVLGMGGHYVFVRPEAAHLDELRALVDAGRLRVDLAATYGLDELADAHRASESGRTRGKIAVTIPQED</sequence>
<dbReference type="GO" id="GO:0016491">
    <property type="term" value="F:oxidoreductase activity"/>
    <property type="evidence" value="ECO:0007669"/>
    <property type="project" value="InterPro"/>
</dbReference>
<accession>A0AAJ1U4Q8</accession>
<dbReference type="Proteomes" id="UP001239215">
    <property type="component" value="Unassembled WGS sequence"/>
</dbReference>
<reference evidence="2" key="1">
    <citation type="submission" date="2023-07" db="EMBL/GenBank/DDBJ databases">
        <title>Functional and genomic diversity of the sorghum phyllosphere microbiome.</title>
        <authorList>
            <person name="Shade A."/>
        </authorList>
    </citation>
    <scope>NUCLEOTIDE SEQUENCE</scope>
    <source>
        <strain evidence="2">SORGH_AS_1067</strain>
    </source>
</reference>
<evidence type="ECO:0000259" key="1">
    <source>
        <dbReference type="SMART" id="SM00829"/>
    </source>
</evidence>
<dbReference type="PANTHER" id="PTHR11695">
    <property type="entry name" value="ALCOHOL DEHYDROGENASE RELATED"/>
    <property type="match status" value="1"/>
</dbReference>
<feature type="domain" description="Enoyl reductase (ER)" evidence="1">
    <location>
        <begin position="41"/>
        <end position="336"/>
    </location>
</feature>